<dbReference type="EMBL" id="CH473970">
    <property type="protein sequence ID" value="EDM09186.1"/>
    <property type="molecule type" value="Genomic_DNA"/>
</dbReference>
<evidence type="ECO:0000313" key="2">
    <source>
        <dbReference type="Proteomes" id="UP000234681"/>
    </source>
</evidence>
<name>A6IVN6_RAT</name>
<sequence length="60" mass="7152">MHLYMEVFGSVYKFKRKKKKSAFHLVSNPFHKYLFPIWLHVLLFYLGYPGLSVSPEHAHS</sequence>
<evidence type="ECO:0000313" key="1">
    <source>
        <dbReference type="EMBL" id="EDM09186.1"/>
    </source>
</evidence>
<accession>A6IVN6</accession>
<dbReference type="Proteomes" id="UP000234681">
    <property type="component" value="Chromosome 16"/>
</dbReference>
<gene>
    <name evidence="1" type="ORF">rCG_43232</name>
</gene>
<organism evidence="1 2">
    <name type="scientific">Rattus norvegicus</name>
    <name type="common">Rat</name>
    <dbReference type="NCBI Taxonomy" id="10116"/>
    <lineage>
        <taxon>Eukaryota</taxon>
        <taxon>Metazoa</taxon>
        <taxon>Chordata</taxon>
        <taxon>Craniata</taxon>
        <taxon>Vertebrata</taxon>
        <taxon>Euteleostomi</taxon>
        <taxon>Mammalia</taxon>
        <taxon>Eutheria</taxon>
        <taxon>Euarchontoglires</taxon>
        <taxon>Glires</taxon>
        <taxon>Rodentia</taxon>
        <taxon>Myomorpha</taxon>
        <taxon>Muroidea</taxon>
        <taxon>Muridae</taxon>
        <taxon>Murinae</taxon>
        <taxon>Rattus</taxon>
    </lineage>
</organism>
<protein>
    <submittedName>
        <fullName evidence="1">RCG43232</fullName>
    </submittedName>
</protein>
<proteinExistence type="predicted"/>
<reference evidence="1 2" key="1">
    <citation type="submission" date="2005-09" db="EMBL/GenBank/DDBJ databases">
        <authorList>
            <person name="Mural R.J."/>
            <person name="Li P.W."/>
            <person name="Adams M.D."/>
            <person name="Amanatides P.G."/>
            <person name="Baden-Tillson H."/>
            <person name="Barnstead M."/>
            <person name="Chin S.H."/>
            <person name="Dew I."/>
            <person name="Evans C.A."/>
            <person name="Ferriera S."/>
            <person name="Flanigan M."/>
            <person name="Fosler C."/>
            <person name="Glodek A."/>
            <person name="Gu Z."/>
            <person name="Holt R.A."/>
            <person name="Jennings D."/>
            <person name="Kraft C.L."/>
            <person name="Lu F."/>
            <person name="Nguyen T."/>
            <person name="Nusskern D.R."/>
            <person name="Pfannkoch C.M."/>
            <person name="Sitter C."/>
            <person name="Sutton G.G."/>
            <person name="Venter J.C."/>
            <person name="Wang Z."/>
            <person name="Woodage T."/>
            <person name="Zheng X.H."/>
            <person name="Zhong F."/>
        </authorList>
    </citation>
    <scope>NUCLEOTIDE SEQUENCE [LARGE SCALE GENOMIC DNA]</scope>
    <source>
        <strain>BN</strain>
        <strain evidence="2">Sprague-Dawley</strain>
    </source>
</reference>
<dbReference type="AlphaFoldDB" id="A6IVN6"/>